<organism evidence="7 8">
    <name type="scientific">Onchocerca flexuosa</name>
    <dbReference type="NCBI Taxonomy" id="387005"/>
    <lineage>
        <taxon>Eukaryota</taxon>
        <taxon>Metazoa</taxon>
        <taxon>Ecdysozoa</taxon>
        <taxon>Nematoda</taxon>
        <taxon>Chromadorea</taxon>
        <taxon>Rhabditida</taxon>
        <taxon>Spirurina</taxon>
        <taxon>Spiruromorpha</taxon>
        <taxon>Filarioidea</taxon>
        <taxon>Onchocercidae</taxon>
        <taxon>Onchocerca</taxon>
    </lineage>
</organism>
<name>A0A238BMK8_9BILA</name>
<dbReference type="GO" id="GO:0000977">
    <property type="term" value="F:RNA polymerase II transcription regulatory region sequence-specific DNA binding"/>
    <property type="evidence" value="ECO:0007669"/>
    <property type="project" value="TreeGrafter"/>
</dbReference>
<evidence type="ECO:0000256" key="4">
    <source>
        <dbReference type="ARBA" id="ARBA00022833"/>
    </source>
</evidence>
<evidence type="ECO:0000256" key="3">
    <source>
        <dbReference type="ARBA" id="ARBA00022771"/>
    </source>
</evidence>
<evidence type="ECO:0000259" key="6">
    <source>
        <dbReference type="PROSITE" id="PS50157"/>
    </source>
</evidence>
<keyword evidence="1" id="KW-0479">Metal-binding</keyword>
<dbReference type="GO" id="GO:0008270">
    <property type="term" value="F:zinc ion binding"/>
    <property type="evidence" value="ECO:0007669"/>
    <property type="project" value="UniProtKB-KW"/>
</dbReference>
<evidence type="ECO:0000313" key="8">
    <source>
        <dbReference type="Proteomes" id="UP000242913"/>
    </source>
</evidence>
<evidence type="ECO:0000256" key="5">
    <source>
        <dbReference type="PROSITE-ProRule" id="PRU00042"/>
    </source>
</evidence>
<evidence type="ECO:0000313" key="7">
    <source>
        <dbReference type="EMBL" id="OZC06651.1"/>
    </source>
</evidence>
<keyword evidence="4" id="KW-0862">Zinc</keyword>
<keyword evidence="3 5" id="KW-0863">Zinc-finger</keyword>
<keyword evidence="2" id="KW-0677">Repeat</keyword>
<keyword evidence="8" id="KW-1185">Reference proteome</keyword>
<dbReference type="InterPro" id="IPR013087">
    <property type="entry name" value="Znf_C2H2_type"/>
</dbReference>
<feature type="domain" description="C2H2-type" evidence="6">
    <location>
        <begin position="227"/>
        <end position="255"/>
    </location>
</feature>
<sequence length="941" mass="108063">MARHKIQTKYKAELNKIESDRNAGLEKSMDKTEMMQRIHSLPAMPLNEFRFMSTWAKKQKENEHHRVHCKKIRCPFCKNAVLRDDTLQSMKKRHTIFLTKIHILYGHFNMYVYACHYCFEGFSSLKQLKKHCCEEFTRFMLELLIQNRKLEMKFALHTVVCAECNLQVPLSSLSNLPSDNKYVKLQRLLNFHSADKLVSCVTLFAAQPSEVEYVTIKGSAMKCGIPLQCKFCSHKFISAADIEKHQLGEHSGEVAKLKCPVCPRFYVTDCFYRDHLLSHLGEVYSMIDILEKATLWPPAFSRKTTFKMGCFLQKIIGSDVPELSGIEKSSDLSDDEDESYEKSLLNEKNTLINAKKKSKKVSKEINQDLCYYCRQAKQVAIYHSQKFVREGRLYVDKNDSIVDTTIGAIIDDSVFICVKCKGLHLGDENILKHLRICLQKDVESPDPEKHFDLMDSKTVKCECKVTSCSIASLRRHLALDHGIFAYYNIPESHRAVGIMEYIPSRCKTTKDTKLDVAARINLELNLTPTGDFKLRQDKRPQSPSLTSGTVQNEFIGSNAKIATSNIHPTENLQAAPLSIEARSTLMEAFTEPSQNSTLKEKFTCIIQFWVEHSRCDPLNLLKLLITEAVNDSSQQLAAHFVHSHLHLCSECGSGFIEEQCLSFHLTACQKWPRKCMLIEFKSSDGEFFPRCSLCSVILPTPKRYFYHLLHCHEASIYISQKNRQVNPMFIWKKLSLMDAAKLRKTLVDKSALKTPANFVADDTDYSSNLPMRNANYTESAVADKFLCFLCELDFSNRAEYESHLQKHSEQWNCCPVCMYFRDHYPIRTVGELFEHLIFKHTTKSLHPKKQRVGVKIVCKLCRSLSSCESTAQVSVKRCEGQMVRHILYACSGTQVCFLCNDGATYLPEKLKEHRITEHRISKVQISIASFENQTIWLFGMF</sequence>
<dbReference type="PROSITE" id="PS00028">
    <property type="entry name" value="ZINC_FINGER_C2H2_1"/>
    <property type="match status" value="3"/>
</dbReference>
<evidence type="ECO:0000256" key="2">
    <source>
        <dbReference type="ARBA" id="ARBA00022737"/>
    </source>
</evidence>
<dbReference type="SMART" id="SM00355">
    <property type="entry name" value="ZnF_C2H2"/>
    <property type="match status" value="8"/>
</dbReference>
<gene>
    <name evidence="7" type="ORF">X798_06361</name>
</gene>
<protein>
    <submittedName>
        <fullName evidence="7">Zinc finger, C2H2 type</fullName>
    </submittedName>
</protein>
<dbReference type="Proteomes" id="UP000242913">
    <property type="component" value="Unassembled WGS sequence"/>
</dbReference>
<dbReference type="EMBL" id="KZ270078">
    <property type="protein sequence ID" value="OZC06651.1"/>
    <property type="molecule type" value="Genomic_DNA"/>
</dbReference>
<dbReference type="OrthoDB" id="5805083at2759"/>
<evidence type="ECO:0000256" key="1">
    <source>
        <dbReference type="ARBA" id="ARBA00022723"/>
    </source>
</evidence>
<dbReference type="PANTHER" id="PTHR24409:SF295">
    <property type="entry name" value="AZ2-RELATED"/>
    <property type="match status" value="1"/>
</dbReference>
<dbReference type="GO" id="GO:0000981">
    <property type="term" value="F:DNA-binding transcription factor activity, RNA polymerase II-specific"/>
    <property type="evidence" value="ECO:0007669"/>
    <property type="project" value="TreeGrafter"/>
</dbReference>
<accession>A0A238BMK8</accession>
<proteinExistence type="predicted"/>
<dbReference type="GO" id="GO:0005634">
    <property type="term" value="C:nucleus"/>
    <property type="evidence" value="ECO:0007669"/>
    <property type="project" value="TreeGrafter"/>
</dbReference>
<dbReference type="PROSITE" id="PS50157">
    <property type="entry name" value="ZINC_FINGER_C2H2_2"/>
    <property type="match status" value="1"/>
</dbReference>
<dbReference type="AlphaFoldDB" id="A0A238BMK8"/>
<dbReference type="Gene3D" id="3.30.160.60">
    <property type="entry name" value="Classic Zinc Finger"/>
    <property type="match status" value="1"/>
</dbReference>
<reference evidence="7 8" key="1">
    <citation type="submission" date="2015-12" db="EMBL/GenBank/DDBJ databases">
        <title>Draft genome of the nematode, Onchocerca flexuosa.</title>
        <authorList>
            <person name="Mitreva M."/>
        </authorList>
    </citation>
    <scope>NUCLEOTIDE SEQUENCE [LARGE SCALE GENOMIC DNA]</scope>
    <source>
        <strain evidence="7">Red Deer</strain>
    </source>
</reference>
<dbReference type="PANTHER" id="PTHR24409">
    <property type="entry name" value="ZINC FINGER PROTEIN 142"/>
    <property type="match status" value="1"/>
</dbReference>